<accession>A0ABV7PNN4</accession>
<dbReference type="Gene3D" id="3.30.1150.10">
    <property type="match status" value="1"/>
</dbReference>
<keyword evidence="2" id="KW-0812">Transmembrane</keyword>
<protein>
    <submittedName>
        <fullName evidence="3">TonB C-terminal domain-containing protein</fullName>
    </submittedName>
</protein>
<keyword evidence="2" id="KW-1133">Transmembrane helix</keyword>
<feature type="region of interest" description="Disordered" evidence="1">
    <location>
        <begin position="449"/>
        <end position="510"/>
    </location>
</feature>
<dbReference type="RefSeq" id="WP_379736899.1">
    <property type="nucleotide sequence ID" value="NZ_JBHRVV010000001.1"/>
</dbReference>
<feature type="region of interest" description="Disordered" evidence="1">
    <location>
        <begin position="348"/>
        <end position="375"/>
    </location>
</feature>
<name>A0ABV7PNN4_9BURK</name>
<reference evidence="4" key="1">
    <citation type="journal article" date="2019" name="Int. J. Syst. Evol. Microbiol.">
        <title>The Global Catalogue of Microorganisms (GCM) 10K type strain sequencing project: providing services to taxonomists for standard genome sequencing and annotation.</title>
        <authorList>
            <consortium name="The Broad Institute Genomics Platform"/>
            <consortium name="The Broad Institute Genome Sequencing Center for Infectious Disease"/>
            <person name="Wu L."/>
            <person name="Ma J."/>
        </authorList>
    </citation>
    <scope>NUCLEOTIDE SEQUENCE [LARGE SCALE GENOMIC DNA]</scope>
    <source>
        <strain evidence="4">CCM 7480</strain>
    </source>
</reference>
<feature type="transmembrane region" description="Helical" evidence="2">
    <location>
        <begin position="324"/>
        <end position="342"/>
    </location>
</feature>
<organism evidence="3 4">
    <name type="scientific">Massilia haematophila</name>
    <dbReference type="NCBI Taxonomy" id="457923"/>
    <lineage>
        <taxon>Bacteria</taxon>
        <taxon>Pseudomonadati</taxon>
        <taxon>Pseudomonadota</taxon>
        <taxon>Betaproteobacteria</taxon>
        <taxon>Burkholderiales</taxon>
        <taxon>Oxalobacteraceae</taxon>
        <taxon>Telluria group</taxon>
        <taxon>Massilia</taxon>
    </lineage>
</organism>
<feature type="compositionally biased region" description="Low complexity" evidence="1">
    <location>
        <begin position="468"/>
        <end position="486"/>
    </location>
</feature>
<dbReference type="PANTHER" id="PTHR46345:SF8">
    <property type="entry name" value="FORMIN 3, ISOFORM B"/>
    <property type="match status" value="1"/>
</dbReference>
<feature type="compositionally biased region" description="Low complexity" evidence="1">
    <location>
        <begin position="81"/>
        <end position="91"/>
    </location>
</feature>
<keyword evidence="2" id="KW-0472">Membrane</keyword>
<comment type="caution">
    <text evidence="3">The sequence shown here is derived from an EMBL/GenBank/DDBJ whole genome shotgun (WGS) entry which is preliminary data.</text>
</comment>
<feature type="compositionally biased region" description="Pro residues" evidence="1">
    <location>
        <begin position="351"/>
        <end position="373"/>
    </location>
</feature>
<evidence type="ECO:0000313" key="4">
    <source>
        <dbReference type="Proteomes" id="UP001595665"/>
    </source>
</evidence>
<dbReference type="PANTHER" id="PTHR46345">
    <property type="entry name" value="INVERTED FORMIN-2"/>
    <property type="match status" value="1"/>
</dbReference>
<dbReference type="SUPFAM" id="SSF74653">
    <property type="entry name" value="TolA/TonB C-terminal domain"/>
    <property type="match status" value="1"/>
</dbReference>
<evidence type="ECO:0000256" key="2">
    <source>
        <dbReference type="SAM" id="Phobius"/>
    </source>
</evidence>
<evidence type="ECO:0000313" key="3">
    <source>
        <dbReference type="EMBL" id="MFC3460260.1"/>
    </source>
</evidence>
<sequence length="510" mass="54591">MDGTHDFLLALGLDETAGVREVRRAYARRLKQIDQGLDPAGFQVLRDAYETALAWAEYREREAAQESGNTEAMTDVPAPEPVSAAVPAGSPEAPPERTPAPAAALVAVAEAVPEPARGPAMASAPPDRPQEEQLAALVFERLGQGAAELAEQGRLGDPHAWRALLLARLGDAELDNIAARTLFEERIVHVLGHGWYPGNEALFPAAVDVFDWAADRRRLALFGYTGNLLNQAIDERALFDTQPPVKRGVQERIAAILRRPEPASVQEVLDYMDELENIELRFPALLAVVADTGKIEHWRTVHAEHAVDDEPAPGTSTRERLARWFVYLVFFFVAFFVLHALYDMAGKPASAPSPPPAAPAPPPIQPSAPPPPELLRQHLAPLGYTPTRAGTLSVSYDVFLLDDGTVNATDMIEPSSGDPDYDMAVARAILDAKPFPPDVPRVFRITVSGSSAPAQPQPPAAEPRARARPAAVAPIDAPASAGKAPPTQAPPAQAPELPATVPAAPAEESA</sequence>
<keyword evidence="4" id="KW-1185">Reference proteome</keyword>
<dbReference type="Proteomes" id="UP001595665">
    <property type="component" value="Unassembled WGS sequence"/>
</dbReference>
<evidence type="ECO:0000256" key="1">
    <source>
        <dbReference type="SAM" id="MobiDB-lite"/>
    </source>
</evidence>
<feature type="region of interest" description="Disordered" evidence="1">
    <location>
        <begin position="62"/>
        <end position="98"/>
    </location>
</feature>
<proteinExistence type="predicted"/>
<dbReference type="EMBL" id="JBHRVV010000001">
    <property type="protein sequence ID" value="MFC3460260.1"/>
    <property type="molecule type" value="Genomic_DNA"/>
</dbReference>
<gene>
    <name evidence="3" type="ORF">ACFOPH_18665</name>
</gene>
<dbReference type="Pfam" id="PF13103">
    <property type="entry name" value="TonB_2"/>
    <property type="match status" value="1"/>
</dbReference>